<organism evidence="1 2">
    <name type="scientific">Cylindrotheca closterium</name>
    <dbReference type="NCBI Taxonomy" id="2856"/>
    <lineage>
        <taxon>Eukaryota</taxon>
        <taxon>Sar</taxon>
        <taxon>Stramenopiles</taxon>
        <taxon>Ochrophyta</taxon>
        <taxon>Bacillariophyta</taxon>
        <taxon>Bacillariophyceae</taxon>
        <taxon>Bacillariophycidae</taxon>
        <taxon>Bacillariales</taxon>
        <taxon>Bacillariaceae</taxon>
        <taxon>Cylindrotheca</taxon>
    </lineage>
</organism>
<proteinExistence type="predicted"/>
<gene>
    <name evidence="1" type="ORF">CYCCA115_LOCUS12681</name>
</gene>
<evidence type="ECO:0000313" key="1">
    <source>
        <dbReference type="EMBL" id="CAJ1950636.1"/>
    </source>
</evidence>
<protein>
    <submittedName>
        <fullName evidence="1">Uncharacterized protein</fullName>
    </submittedName>
</protein>
<dbReference type="Proteomes" id="UP001295423">
    <property type="component" value="Unassembled WGS sequence"/>
</dbReference>
<evidence type="ECO:0000313" key="2">
    <source>
        <dbReference type="Proteomes" id="UP001295423"/>
    </source>
</evidence>
<sequence length="325" mass="36106">MQNTSTEHSDEDIPNVPEEEEAVSLEKINRLLHVSGDALVAKTIKKCIPQENSKCKTFVPENSGQRITLLAPPGSLTDFFSKLVEKTIQAAGSKTKDGVSIEWLPTSHMAPYGYGKTHGWTKIIRVVPEPIMLGAADSLLAHYPEPSIPPLDDLKASLRQTIRYHCRLNHIAAHTSLLTLSWNEISEVGLKELIEKVESFLNLEHGEGNSLDTELNSLTSEREKNVSDVSNKIFKMVNLVDGIDFMSYSSITNDVIKDEMQLSKDLTAWPCQSFWTVGEDETDRLKLSPAISDIAKAISPDCESEMNDCFVKRDKCEAKGDGECK</sequence>
<name>A0AAD2JHB7_9STRA</name>
<keyword evidence="2" id="KW-1185">Reference proteome</keyword>
<reference evidence="1" key="1">
    <citation type="submission" date="2023-08" db="EMBL/GenBank/DDBJ databases">
        <authorList>
            <person name="Audoor S."/>
            <person name="Bilcke G."/>
        </authorList>
    </citation>
    <scope>NUCLEOTIDE SEQUENCE</scope>
</reference>
<accession>A0AAD2JHB7</accession>
<dbReference type="AlphaFoldDB" id="A0AAD2JHB7"/>
<comment type="caution">
    <text evidence="1">The sequence shown here is derived from an EMBL/GenBank/DDBJ whole genome shotgun (WGS) entry which is preliminary data.</text>
</comment>
<dbReference type="EMBL" id="CAKOGP040001770">
    <property type="protein sequence ID" value="CAJ1950636.1"/>
    <property type="molecule type" value="Genomic_DNA"/>
</dbReference>